<dbReference type="PANTHER" id="PTHR37928">
    <property type="entry name" value="CFEM DOMAIN PROTEIN (AFU_ORTHOLOGUE AFUA_6G14090)"/>
    <property type="match status" value="1"/>
</dbReference>
<evidence type="ECO:0000256" key="15">
    <source>
        <dbReference type="PROSITE-ProRule" id="PRU01356"/>
    </source>
</evidence>
<keyword evidence="14" id="KW-0449">Lipoprotein</keyword>
<evidence type="ECO:0000256" key="13">
    <source>
        <dbReference type="ARBA" id="ARBA00023180"/>
    </source>
</evidence>
<name>A0ABR0JL45_9EURO</name>
<dbReference type="InterPro" id="IPR051735">
    <property type="entry name" value="CFEM_domain"/>
</dbReference>
<keyword evidence="9 16" id="KW-0732">Signal</keyword>
<evidence type="ECO:0000256" key="8">
    <source>
        <dbReference type="ARBA" id="ARBA00022723"/>
    </source>
</evidence>
<dbReference type="Pfam" id="PF05730">
    <property type="entry name" value="CFEM"/>
    <property type="match status" value="1"/>
</dbReference>
<keyword evidence="4" id="KW-1003">Cell membrane</keyword>
<dbReference type="PROSITE" id="PS52012">
    <property type="entry name" value="CFEM"/>
    <property type="match status" value="1"/>
</dbReference>
<feature type="binding site" description="axial binding residue" evidence="15">
    <location>
        <position position="47"/>
    </location>
    <ligand>
        <name>heme</name>
        <dbReference type="ChEBI" id="CHEBI:30413"/>
    </ligand>
    <ligandPart>
        <name>Fe</name>
        <dbReference type="ChEBI" id="CHEBI:18248"/>
    </ligandPart>
</feature>
<proteinExistence type="inferred from homology"/>
<feature type="chain" id="PRO_5045514937" evidence="16">
    <location>
        <begin position="25"/>
        <end position="223"/>
    </location>
</feature>
<dbReference type="Proteomes" id="UP001345691">
    <property type="component" value="Unassembled WGS sequence"/>
</dbReference>
<evidence type="ECO:0000256" key="4">
    <source>
        <dbReference type="ARBA" id="ARBA00022475"/>
    </source>
</evidence>
<dbReference type="InterPro" id="IPR008427">
    <property type="entry name" value="Extracellular_membr_CFEM_dom"/>
</dbReference>
<keyword evidence="5" id="KW-0964">Secreted</keyword>
<evidence type="ECO:0000256" key="14">
    <source>
        <dbReference type="ARBA" id="ARBA00023288"/>
    </source>
</evidence>
<sequence>MPAILNLRYLKALCGLSLTTQAFAQDVDECGLTCIADVDGTDCTQSDWPCLCANNMYIERMNDCTVASCNAASQQNTSEAIAQICAIFSVTLTNSPEATAPTSVDNTITAAIPTQSSISPITMATGQSWTTTSGYVTVSVSPARNLPSSTVISISGIGVNSLTTNAISPLGTGPWNFSTTPVTVTSGTLATTATAVTNESARSYSLWIWTLISSLVLILCLKA</sequence>
<feature type="domain" description="CFEM" evidence="17">
    <location>
        <begin position="2"/>
        <end position="115"/>
    </location>
</feature>
<keyword evidence="13" id="KW-0325">Glycoprotein</keyword>
<gene>
    <name evidence="18" type="primary">RFC4_1</name>
    <name evidence="18" type="ORF">LTR69_002057</name>
</gene>
<evidence type="ECO:0000256" key="16">
    <source>
        <dbReference type="SAM" id="SignalP"/>
    </source>
</evidence>
<reference evidence="18 19" key="1">
    <citation type="submission" date="2023-08" db="EMBL/GenBank/DDBJ databases">
        <title>Black Yeasts Isolated from many extreme environments.</title>
        <authorList>
            <person name="Coleine C."/>
            <person name="Stajich J.E."/>
            <person name="Selbmann L."/>
        </authorList>
    </citation>
    <scope>NUCLEOTIDE SEQUENCE [LARGE SCALE GENOMIC DNA]</scope>
    <source>
        <strain evidence="18 19">CCFEE 6328</strain>
    </source>
</reference>
<evidence type="ECO:0000256" key="1">
    <source>
        <dbReference type="ARBA" id="ARBA00004609"/>
    </source>
</evidence>
<evidence type="ECO:0000256" key="5">
    <source>
        <dbReference type="ARBA" id="ARBA00022525"/>
    </source>
</evidence>
<keyword evidence="7" id="KW-0336">GPI-anchor</keyword>
<feature type="disulfide bond" evidence="15">
    <location>
        <begin position="43"/>
        <end position="50"/>
    </location>
</feature>
<protein>
    <submittedName>
        <fullName evidence="18">Replication factor C subunit 4</fullName>
    </submittedName>
</protein>
<keyword evidence="8 15" id="KW-0479">Metal-binding</keyword>
<dbReference type="EMBL" id="JAVRRF010000003">
    <property type="protein sequence ID" value="KAK5066710.1"/>
    <property type="molecule type" value="Genomic_DNA"/>
</dbReference>
<comment type="caution">
    <text evidence="15">Lacks conserved residue(s) required for the propagation of feature annotation.</text>
</comment>
<comment type="similarity">
    <text evidence="3">Belongs to the RBT5 family.</text>
</comment>
<evidence type="ECO:0000256" key="11">
    <source>
        <dbReference type="ARBA" id="ARBA00023136"/>
    </source>
</evidence>
<accession>A0ABR0JL45</accession>
<keyword evidence="11" id="KW-0472">Membrane</keyword>
<keyword evidence="19" id="KW-1185">Reference proteome</keyword>
<evidence type="ECO:0000256" key="3">
    <source>
        <dbReference type="ARBA" id="ARBA00010031"/>
    </source>
</evidence>
<evidence type="ECO:0000256" key="10">
    <source>
        <dbReference type="ARBA" id="ARBA00023004"/>
    </source>
</evidence>
<evidence type="ECO:0000259" key="17">
    <source>
        <dbReference type="PROSITE" id="PS52012"/>
    </source>
</evidence>
<feature type="signal peptide" evidence="16">
    <location>
        <begin position="1"/>
        <end position="24"/>
    </location>
</feature>
<evidence type="ECO:0000313" key="18">
    <source>
        <dbReference type="EMBL" id="KAK5066710.1"/>
    </source>
</evidence>
<keyword evidence="6 15" id="KW-0349">Heme</keyword>
<evidence type="ECO:0000313" key="19">
    <source>
        <dbReference type="Proteomes" id="UP001345691"/>
    </source>
</evidence>
<evidence type="ECO:0000256" key="6">
    <source>
        <dbReference type="ARBA" id="ARBA00022617"/>
    </source>
</evidence>
<comment type="caution">
    <text evidence="18">The sequence shown here is derived from an EMBL/GenBank/DDBJ whole genome shotgun (WGS) entry which is preliminary data.</text>
</comment>
<evidence type="ECO:0000256" key="7">
    <source>
        <dbReference type="ARBA" id="ARBA00022622"/>
    </source>
</evidence>
<keyword evidence="12 15" id="KW-1015">Disulfide bond</keyword>
<comment type="subcellular location">
    <subcellularLocation>
        <location evidence="1">Cell membrane</location>
        <topology evidence="1">Lipid-anchor</topology>
        <topology evidence="1">GPI-anchor</topology>
    </subcellularLocation>
    <subcellularLocation>
        <location evidence="2">Secreted</location>
    </subcellularLocation>
</comment>
<organism evidence="18 19">
    <name type="scientific">Exophiala sideris</name>
    <dbReference type="NCBI Taxonomy" id="1016849"/>
    <lineage>
        <taxon>Eukaryota</taxon>
        <taxon>Fungi</taxon>
        <taxon>Dikarya</taxon>
        <taxon>Ascomycota</taxon>
        <taxon>Pezizomycotina</taxon>
        <taxon>Eurotiomycetes</taxon>
        <taxon>Chaetothyriomycetidae</taxon>
        <taxon>Chaetothyriales</taxon>
        <taxon>Herpotrichiellaceae</taxon>
        <taxon>Exophiala</taxon>
    </lineage>
</organism>
<dbReference type="PANTHER" id="PTHR37928:SF2">
    <property type="entry name" value="GPI ANCHORED CFEM DOMAIN PROTEIN (AFU_ORTHOLOGUE AFUA_6G10580)"/>
    <property type="match status" value="1"/>
</dbReference>
<keyword evidence="10 15" id="KW-0408">Iron</keyword>
<evidence type="ECO:0000256" key="9">
    <source>
        <dbReference type="ARBA" id="ARBA00022729"/>
    </source>
</evidence>
<evidence type="ECO:0000256" key="12">
    <source>
        <dbReference type="ARBA" id="ARBA00023157"/>
    </source>
</evidence>
<feature type="disulfide bond" evidence="15">
    <location>
        <begin position="52"/>
        <end position="85"/>
    </location>
</feature>
<evidence type="ECO:0000256" key="2">
    <source>
        <dbReference type="ARBA" id="ARBA00004613"/>
    </source>
</evidence>